<keyword evidence="7" id="KW-0812">Transmembrane</keyword>
<dbReference type="PANTHER" id="PTHR43390">
    <property type="entry name" value="SIGNAL PEPTIDASE I"/>
    <property type="match status" value="1"/>
</dbReference>
<evidence type="ECO:0000256" key="3">
    <source>
        <dbReference type="ARBA" id="ARBA00013208"/>
    </source>
</evidence>
<sequence length="324" mass="36665">MKKTDFFDRLVAFSESFLTRRKQKSLRAKMKQQKRHPVVDWIYAILWAACVVLVINQYLFQAYRIPSGSMEKTLLVGDMIFVDKLSYGPELLPGVLKTPGVSKPERGKVIIFENPSYLSRGPLYTIFQQMLYMVTFTLVDIDREPTGEPRVHYLIKRAIGVGGDTIHVVNGEVYIKPRGSSEFMSEKSLMQGLGLAVKTQRLVSQSEYAEITNVGIASAYSELNLAFPASLGTPSVQSANKDAFHYDMSRVTTLRDANPSEARNAQIAQRYENGWYIADSRVFPMGDNRDNSRDARYFGPVAEKKVLGHALFIYFPFSRMGSIR</sequence>
<dbReference type="GO" id="GO:0004252">
    <property type="term" value="F:serine-type endopeptidase activity"/>
    <property type="evidence" value="ECO:0007669"/>
    <property type="project" value="InterPro"/>
</dbReference>
<dbReference type="InterPro" id="IPR000223">
    <property type="entry name" value="Pept_S26A_signal_pept_1"/>
</dbReference>
<name>A0A3P3XF37_9SPIR</name>
<feature type="active site" evidence="6">
    <location>
        <position position="69"/>
    </location>
</feature>
<feature type="active site" evidence="6">
    <location>
        <position position="156"/>
    </location>
</feature>
<evidence type="ECO:0000256" key="6">
    <source>
        <dbReference type="PIRSR" id="PIRSR600223-1"/>
    </source>
</evidence>
<evidence type="ECO:0000256" key="7">
    <source>
        <dbReference type="RuleBase" id="RU362042"/>
    </source>
</evidence>
<organism evidence="9">
    <name type="scientific">uncultured spirochete</name>
    <dbReference type="NCBI Taxonomy" id="156406"/>
    <lineage>
        <taxon>Bacteria</taxon>
        <taxon>Pseudomonadati</taxon>
        <taxon>Spirochaetota</taxon>
        <taxon>Spirochaetia</taxon>
        <taxon>Spirochaetales</taxon>
        <taxon>environmental samples</taxon>
    </lineage>
</organism>
<dbReference type="PANTHER" id="PTHR43390:SF1">
    <property type="entry name" value="CHLOROPLAST PROCESSING PEPTIDASE"/>
    <property type="match status" value="1"/>
</dbReference>
<dbReference type="GO" id="GO:0016020">
    <property type="term" value="C:membrane"/>
    <property type="evidence" value="ECO:0007669"/>
    <property type="project" value="UniProtKB-SubCell"/>
</dbReference>
<evidence type="ECO:0000256" key="2">
    <source>
        <dbReference type="ARBA" id="ARBA00009370"/>
    </source>
</evidence>
<evidence type="ECO:0000256" key="1">
    <source>
        <dbReference type="ARBA" id="ARBA00000677"/>
    </source>
</evidence>
<evidence type="ECO:0000313" key="9">
    <source>
        <dbReference type="EMBL" id="SLM09826.1"/>
    </source>
</evidence>
<dbReference type="GO" id="GO:0009003">
    <property type="term" value="F:signal peptidase activity"/>
    <property type="evidence" value="ECO:0007669"/>
    <property type="project" value="UniProtKB-EC"/>
</dbReference>
<feature type="domain" description="Peptidase S26" evidence="8">
    <location>
        <begin position="39"/>
        <end position="315"/>
    </location>
</feature>
<dbReference type="Gene3D" id="2.10.109.10">
    <property type="entry name" value="Umud Fragment, subunit A"/>
    <property type="match status" value="1"/>
</dbReference>
<keyword evidence="5 7" id="KW-0378">Hydrolase</keyword>
<dbReference type="AlphaFoldDB" id="A0A3P3XF37"/>
<comment type="catalytic activity">
    <reaction evidence="1 7">
        <text>Cleavage of hydrophobic, N-terminal signal or leader sequences from secreted and periplasmic proteins.</text>
        <dbReference type="EC" id="3.4.21.89"/>
    </reaction>
</comment>
<gene>
    <name evidence="9" type="ORF">SPIROBIBN47_100056</name>
</gene>
<dbReference type="Pfam" id="PF10502">
    <property type="entry name" value="Peptidase_S26"/>
    <property type="match status" value="1"/>
</dbReference>
<accession>A0A3P3XF37</accession>
<proteinExistence type="inferred from homology"/>
<dbReference type="EC" id="3.4.21.89" evidence="3 7"/>
<dbReference type="CDD" id="cd06530">
    <property type="entry name" value="S26_SPase_I"/>
    <property type="match status" value="2"/>
</dbReference>
<dbReference type="InterPro" id="IPR036286">
    <property type="entry name" value="LexA/Signal_pep-like_sf"/>
</dbReference>
<keyword evidence="7" id="KW-1133">Transmembrane helix</keyword>
<feature type="transmembrane region" description="Helical" evidence="7">
    <location>
        <begin position="38"/>
        <end position="60"/>
    </location>
</feature>
<evidence type="ECO:0000259" key="8">
    <source>
        <dbReference type="Pfam" id="PF10502"/>
    </source>
</evidence>
<dbReference type="InterPro" id="IPR019533">
    <property type="entry name" value="Peptidase_S26"/>
</dbReference>
<dbReference type="SUPFAM" id="SSF51306">
    <property type="entry name" value="LexA/Signal peptidase"/>
    <property type="match status" value="1"/>
</dbReference>
<dbReference type="GO" id="GO:0006465">
    <property type="term" value="P:signal peptide processing"/>
    <property type="evidence" value="ECO:0007669"/>
    <property type="project" value="InterPro"/>
</dbReference>
<dbReference type="PRINTS" id="PR00727">
    <property type="entry name" value="LEADERPTASE"/>
</dbReference>
<protein>
    <recommendedName>
        <fullName evidence="4 7">Signal peptidase I</fullName>
        <ecNumber evidence="3 7">3.4.21.89</ecNumber>
    </recommendedName>
</protein>
<dbReference type="EMBL" id="FWDM01000002">
    <property type="protein sequence ID" value="SLM09826.1"/>
    <property type="molecule type" value="Genomic_DNA"/>
</dbReference>
<dbReference type="PROSITE" id="PS00760">
    <property type="entry name" value="SPASE_I_2"/>
    <property type="match status" value="1"/>
</dbReference>
<dbReference type="NCBIfam" id="TIGR02227">
    <property type="entry name" value="sigpep_I_bact"/>
    <property type="match status" value="1"/>
</dbReference>
<comment type="subcellular location">
    <subcellularLocation>
        <location evidence="7">Membrane</location>
        <topology evidence="7">Single-pass type II membrane protein</topology>
    </subcellularLocation>
</comment>
<evidence type="ECO:0000256" key="5">
    <source>
        <dbReference type="ARBA" id="ARBA00022801"/>
    </source>
</evidence>
<reference evidence="9" key="1">
    <citation type="submission" date="2017-02" db="EMBL/GenBank/DDBJ databases">
        <authorList>
            <person name="Regsiter A."/>
            <person name="William W."/>
        </authorList>
    </citation>
    <scope>NUCLEOTIDE SEQUENCE</scope>
    <source>
        <strain evidence="9">Bib</strain>
    </source>
</reference>
<comment type="similarity">
    <text evidence="2 7">Belongs to the peptidase S26 family.</text>
</comment>
<evidence type="ECO:0000256" key="4">
    <source>
        <dbReference type="ARBA" id="ARBA00019232"/>
    </source>
</evidence>
<keyword evidence="7" id="KW-0645">Protease</keyword>
<keyword evidence="7" id="KW-0472">Membrane</keyword>
<dbReference type="InterPro" id="IPR019757">
    <property type="entry name" value="Pept_S26A_signal_pept_1_Lys-AS"/>
</dbReference>